<dbReference type="Gene3D" id="3.30.200.20">
    <property type="entry name" value="Phosphorylase Kinase, domain 1"/>
    <property type="match status" value="1"/>
</dbReference>
<comment type="caution">
    <text evidence="1">The sequence shown here is derived from an EMBL/GenBank/DDBJ whole genome shotgun (WGS) entry which is preliminary data.</text>
</comment>
<dbReference type="Proteomes" id="UP000789901">
    <property type="component" value="Unassembled WGS sequence"/>
</dbReference>
<name>A0ABN7VYU9_GIGMA</name>
<sequence>AISREEVHFIAYDEFTYLQKIVESASSSIYKAEWENYGMTIALKTIKAAYIRKDIFEEFVREV</sequence>
<reference evidence="1 2" key="1">
    <citation type="submission" date="2021-06" db="EMBL/GenBank/DDBJ databases">
        <authorList>
            <person name="Kallberg Y."/>
            <person name="Tangrot J."/>
            <person name="Rosling A."/>
        </authorList>
    </citation>
    <scope>NUCLEOTIDE SEQUENCE [LARGE SCALE GENOMIC DNA]</scope>
    <source>
        <strain evidence="1 2">120-4 pot B 10/14</strain>
    </source>
</reference>
<gene>
    <name evidence="1" type="ORF">GMARGA_LOCUS24391</name>
</gene>
<proteinExistence type="predicted"/>
<protein>
    <submittedName>
        <fullName evidence="1">13371_t:CDS:1</fullName>
    </submittedName>
</protein>
<keyword evidence="2" id="KW-1185">Reference proteome</keyword>
<dbReference type="SUPFAM" id="SSF56112">
    <property type="entry name" value="Protein kinase-like (PK-like)"/>
    <property type="match status" value="1"/>
</dbReference>
<organism evidence="1 2">
    <name type="scientific">Gigaspora margarita</name>
    <dbReference type="NCBI Taxonomy" id="4874"/>
    <lineage>
        <taxon>Eukaryota</taxon>
        <taxon>Fungi</taxon>
        <taxon>Fungi incertae sedis</taxon>
        <taxon>Mucoromycota</taxon>
        <taxon>Glomeromycotina</taxon>
        <taxon>Glomeromycetes</taxon>
        <taxon>Diversisporales</taxon>
        <taxon>Gigasporaceae</taxon>
        <taxon>Gigaspora</taxon>
    </lineage>
</organism>
<evidence type="ECO:0000313" key="2">
    <source>
        <dbReference type="Proteomes" id="UP000789901"/>
    </source>
</evidence>
<dbReference type="InterPro" id="IPR011009">
    <property type="entry name" value="Kinase-like_dom_sf"/>
</dbReference>
<feature type="non-terminal residue" evidence="1">
    <location>
        <position position="1"/>
    </location>
</feature>
<accession>A0ABN7VYU9</accession>
<evidence type="ECO:0000313" key="1">
    <source>
        <dbReference type="EMBL" id="CAG8806883.1"/>
    </source>
</evidence>
<dbReference type="EMBL" id="CAJVQB010025665">
    <property type="protein sequence ID" value="CAG8806883.1"/>
    <property type="molecule type" value="Genomic_DNA"/>
</dbReference>